<protein>
    <submittedName>
        <fullName evidence="2">GALNT16</fullName>
    </submittedName>
</protein>
<accession>A0A212CTY4</accession>
<comment type="caution">
    <text evidence="2">The sequence shown here is derived from an EMBL/GenBank/DDBJ whole genome shotgun (WGS) entry which is preliminary data.</text>
</comment>
<organism evidence="2 3">
    <name type="scientific">Cervus elaphus hippelaphus</name>
    <name type="common">European red deer</name>
    <dbReference type="NCBI Taxonomy" id="46360"/>
    <lineage>
        <taxon>Eukaryota</taxon>
        <taxon>Metazoa</taxon>
        <taxon>Chordata</taxon>
        <taxon>Craniata</taxon>
        <taxon>Vertebrata</taxon>
        <taxon>Euteleostomi</taxon>
        <taxon>Mammalia</taxon>
        <taxon>Eutheria</taxon>
        <taxon>Laurasiatheria</taxon>
        <taxon>Artiodactyla</taxon>
        <taxon>Ruminantia</taxon>
        <taxon>Pecora</taxon>
        <taxon>Cervidae</taxon>
        <taxon>Cervinae</taxon>
        <taxon>Cervus</taxon>
    </lineage>
</organism>
<evidence type="ECO:0000313" key="2">
    <source>
        <dbReference type="EMBL" id="OWK09457.1"/>
    </source>
</evidence>
<dbReference type="AlphaFoldDB" id="A0A212CTY4"/>
<gene>
    <name evidence="2" type="ORF">Celaphus_00006045</name>
</gene>
<sequence length="108" mass="11378">MSHSCPLCPSVSYSSDLPATSVIITFHNEARSTLLRTVKRSAPPHPSSHWGCCPRPRGSAGPWQGRTLRLGIVARQHEDQWALGGGGGLPFGEAGVSESGSGPKKSKC</sequence>
<dbReference type="Gene3D" id="3.90.550.10">
    <property type="entry name" value="Spore Coat Polysaccharide Biosynthesis Protein SpsA, Chain A"/>
    <property type="match status" value="1"/>
</dbReference>
<reference evidence="2 3" key="1">
    <citation type="journal article" date="2018" name="Mol. Genet. Genomics">
        <title>The red deer Cervus elaphus genome CerEla1.0: sequencing, annotating, genes, and chromosomes.</title>
        <authorList>
            <person name="Bana N.A."/>
            <person name="Nyiri A."/>
            <person name="Nagy J."/>
            <person name="Frank K."/>
            <person name="Nagy T."/>
            <person name="Steger V."/>
            <person name="Schiller M."/>
            <person name="Lakatos P."/>
            <person name="Sugar L."/>
            <person name="Horn P."/>
            <person name="Barta E."/>
            <person name="Orosz L."/>
        </authorList>
    </citation>
    <scope>NUCLEOTIDE SEQUENCE [LARGE SCALE GENOMIC DNA]</scope>
    <source>
        <strain evidence="2">Hungarian</strain>
    </source>
</reference>
<name>A0A212CTY4_CEREH</name>
<feature type="region of interest" description="Disordered" evidence="1">
    <location>
        <begin position="83"/>
        <end position="108"/>
    </location>
</feature>
<proteinExistence type="predicted"/>
<dbReference type="InterPro" id="IPR029044">
    <property type="entry name" value="Nucleotide-diphossugar_trans"/>
</dbReference>
<evidence type="ECO:0000256" key="1">
    <source>
        <dbReference type="SAM" id="MobiDB-lite"/>
    </source>
</evidence>
<feature type="region of interest" description="Disordered" evidence="1">
    <location>
        <begin position="40"/>
        <end position="61"/>
    </location>
</feature>
<dbReference type="Proteomes" id="UP000242450">
    <property type="component" value="Chromosome 12"/>
</dbReference>
<evidence type="ECO:0000313" key="3">
    <source>
        <dbReference type="Proteomes" id="UP000242450"/>
    </source>
</evidence>
<dbReference type="EMBL" id="MKHE01000012">
    <property type="protein sequence ID" value="OWK09457.1"/>
    <property type="molecule type" value="Genomic_DNA"/>
</dbReference>
<dbReference type="OrthoDB" id="6119243at2759"/>
<keyword evidence="3" id="KW-1185">Reference proteome</keyword>